<keyword evidence="3" id="KW-1185">Reference proteome</keyword>
<sequence>MSSSDAENDLFGDEVAGSPSASQPEAAPSPGADDGDNDNANDVDPNDLFGDDDENEPRQERSSSRAPASSPQEQHPLEYGEASDDENEEVSEAWASVPVPTWTRMHPTDGKVWQLKLPQHINLEAEPYEADYYRGQLTGDDDHLRGADAKARMLDVRNTMRWRWVNGSDEKPTKQANARILRWSDGSMSLQLGGDMYDIQTTWGTTVARESDKYERTEANSKGSQETSFVCYAAAEEQVLVTETATEGQMNLVPTSMDSKTHREHVKIVGQQHVKHSRMRLLEDEAAPERLAELLARAGPQKVAPVKKTRRAPGSGEPRSTPWRKSVFGRATKRADSEESEDDAGPRERRGGGGYDEDDGFVVADSEDEDDDYGRRKKSKRRNEDEEMDPTDLAEARIEAREKRERKRAKTKKSRAYSDDDEEDEEDAAGEPVEEEEDAEMEMDVESEEE</sequence>
<dbReference type="AlphaFoldDB" id="A0AAD3U090"/>
<dbReference type="GO" id="GO:1990269">
    <property type="term" value="F:RNA polymerase II C-terminal domain phosphoserine binding"/>
    <property type="evidence" value="ECO:0007669"/>
    <property type="project" value="TreeGrafter"/>
</dbReference>
<dbReference type="GO" id="GO:0032968">
    <property type="term" value="P:positive regulation of transcription elongation by RNA polymerase II"/>
    <property type="evidence" value="ECO:0007669"/>
    <property type="project" value="TreeGrafter"/>
</dbReference>
<protein>
    <recommendedName>
        <fullName evidence="4">Leo1-domain-containing protein</fullName>
    </recommendedName>
</protein>
<feature type="compositionally biased region" description="Low complexity" evidence="1">
    <location>
        <begin position="16"/>
        <end position="32"/>
    </location>
</feature>
<dbReference type="GO" id="GO:0006368">
    <property type="term" value="P:transcription elongation by RNA polymerase II"/>
    <property type="evidence" value="ECO:0007669"/>
    <property type="project" value="InterPro"/>
</dbReference>
<feature type="compositionally biased region" description="Acidic residues" evidence="1">
    <location>
        <begin position="355"/>
        <end position="372"/>
    </location>
</feature>
<feature type="compositionally biased region" description="Low complexity" evidence="1">
    <location>
        <begin position="64"/>
        <end position="74"/>
    </location>
</feature>
<feature type="region of interest" description="Disordered" evidence="1">
    <location>
        <begin position="296"/>
        <end position="450"/>
    </location>
</feature>
<dbReference type="InterPro" id="IPR007149">
    <property type="entry name" value="Leo1"/>
</dbReference>
<gene>
    <name evidence="2" type="primary">LEO1</name>
    <name evidence="2" type="ORF">CspeluHIS016_0802280</name>
</gene>
<name>A0AAD3U090_9TREE</name>
<dbReference type="Pfam" id="PF04004">
    <property type="entry name" value="Leo1"/>
    <property type="match status" value="1"/>
</dbReference>
<feature type="compositionally biased region" description="Basic residues" evidence="1">
    <location>
        <begin position="404"/>
        <end position="415"/>
    </location>
</feature>
<comment type="caution">
    <text evidence="2">The sequence shown here is derived from an EMBL/GenBank/DDBJ whole genome shotgun (WGS) entry which is preliminary data.</text>
</comment>
<evidence type="ECO:0000313" key="3">
    <source>
        <dbReference type="Proteomes" id="UP001222932"/>
    </source>
</evidence>
<evidence type="ECO:0008006" key="4">
    <source>
        <dbReference type="Google" id="ProtNLM"/>
    </source>
</evidence>
<evidence type="ECO:0000256" key="1">
    <source>
        <dbReference type="SAM" id="MobiDB-lite"/>
    </source>
</evidence>
<feature type="compositionally biased region" description="Acidic residues" evidence="1">
    <location>
        <begin position="81"/>
        <end position="91"/>
    </location>
</feature>
<feature type="compositionally biased region" description="Acidic residues" evidence="1">
    <location>
        <begin position="1"/>
        <end position="12"/>
    </location>
</feature>
<dbReference type="PANTHER" id="PTHR23146:SF0">
    <property type="entry name" value="RNA POLYMERASE-ASSOCIATED PROTEIN LEO1"/>
    <property type="match status" value="1"/>
</dbReference>
<organism evidence="2 3">
    <name type="scientific">Cutaneotrichosporon spelunceum</name>
    <dbReference type="NCBI Taxonomy" id="1672016"/>
    <lineage>
        <taxon>Eukaryota</taxon>
        <taxon>Fungi</taxon>
        <taxon>Dikarya</taxon>
        <taxon>Basidiomycota</taxon>
        <taxon>Agaricomycotina</taxon>
        <taxon>Tremellomycetes</taxon>
        <taxon>Trichosporonales</taxon>
        <taxon>Trichosporonaceae</taxon>
        <taxon>Cutaneotrichosporon</taxon>
    </lineage>
</organism>
<reference evidence="2" key="2">
    <citation type="submission" date="2023-06" db="EMBL/GenBank/DDBJ databases">
        <authorList>
            <person name="Kobayashi Y."/>
            <person name="Kayamori A."/>
            <person name="Aoki K."/>
            <person name="Shiwa Y."/>
            <person name="Fujita N."/>
            <person name="Sugita T."/>
            <person name="Iwasaki W."/>
            <person name="Tanaka N."/>
            <person name="Takashima M."/>
        </authorList>
    </citation>
    <scope>NUCLEOTIDE SEQUENCE</scope>
    <source>
        <strain evidence="2">HIS016</strain>
    </source>
</reference>
<accession>A0AAD3U090</accession>
<feature type="compositionally biased region" description="Acidic residues" evidence="1">
    <location>
        <begin position="33"/>
        <end position="55"/>
    </location>
</feature>
<dbReference type="GO" id="GO:0016593">
    <property type="term" value="C:Cdc73/Paf1 complex"/>
    <property type="evidence" value="ECO:0007669"/>
    <property type="project" value="InterPro"/>
</dbReference>
<proteinExistence type="predicted"/>
<feature type="region of interest" description="Disordered" evidence="1">
    <location>
        <begin position="1"/>
        <end position="93"/>
    </location>
</feature>
<feature type="compositionally biased region" description="Acidic residues" evidence="1">
    <location>
        <begin position="419"/>
        <end position="450"/>
    </location>
</feature>
<dbReference type="Proteomes" id="UP001222932">
    <property type="component" value="Unassembled WGS sequence"/>
</dbReference>
<evidence type="ECO:0000313" key="2">
    <source>
        <dbReference type="EMBL" id="GMK59622.1"/>
    </source>
</evidence>
<dbReference type="PANTHER" id="PTHR23146">
    <property type="entry name" value="LEO1 PROTEIN"/>
    <property type="match status" value="1"/>
</dbReference>
<reference evidence="2" key="1">
    <citation type="journal article" date="2023" name="BMC Genomics">
        <title>Chromosome-level genome assemblies of Cutaneotrichosporon spp. (Trichosporonales, Basidiomycota) reveal imbalanced evolution between nucleotide sequences and chromosome synteny.</title>
        <authorList>
            <person name="Kobayashi Y."/>
            <person name="Kayamori A."/>
            <person name="Aoki K."/>
            <person name="Shiwa Y."/>
            <person name="Matsutani M."/>
            <person name="Fujita N."/>
            <person name="Sugita T."/>
            <person name="Iwasaki W."/>
            <person name="Tanaka N."/>
            <person name="Takashima M."/>
        </authorList>
    </citation>
    <scope>NUCLEOTIDE SEQUENCE</scope>
    <source>
        <strain evidence="2">HIS016</strain>
    </source>
</reference>
<feature type="compositionally biased region" description="Basic and acidic residues" evidence="1">
    <location>
        <begin position="394"/>
        <end position="403"/>
    </location>
</feature>
<dbReference type="EMBL" id="BTCM01000008">
    <property type="protein sequence ID" value="GMK59622.1"/>
    <property type="molecule type" value="Genomic_DNA"/>
</dbReference>